<evidence type="ECO:0000256" key="1">
    <source>
        <dbReference type="ARBA" id="ARBA00007920"/>
    </source>
</evidence>
<proteinExistence type="inferred from homology"/>
<keyword evidence="2" id="KW-1133">Transmembrane helix</keyword>
<keyword evidence="5" id="KW-1185">Reference proteome</keyword>
<organism evidence="4 5">
    <name type="scientific">Hesseltinella vesiculosa</name>
    <dbReference type="NCBI Taxonomy" id="101127"/>
    <lineage>
        <taxon>Eukaryota</taxon>
        <taxon>Fungi</taxon>
        <taxon>Fungi incertae sedis</taxon>
        <taxon>Mucoromycota</taxon>
        <taxon>Mucoromycotina</taxon>
        <taxon>Mucoromycetes</taxon>
        <taxon>Mucorales</taxon>
        <taxon>Cunninghamellaceae</taxon>
        <taxon>Hesseltinella</taxon>
    </lineage>
</organism>
<dbReference type="Pfam" id="PF05057">
    <property type="entry name" value="DUF676"/>
    <property type="match status" value="1"/>
</dbReference>
<feature type="domain" description="DUF676" evidence="3">
    <location>
        <begin position="5"/>
        <end position="199"/>
    </location>
</feature>
<dbReference type="EMBL" id="MCGT01000050">
    <property type="protein sequence ID" value="ORX44096.1"/>
    <property type="molecule type" value="Genomic_DNA"/>
</dbReference>
<name>A0A1X2G500_9FUNG</name>
<comment type="caution">
    <text evidence="4">The sequence shown here is derived from an EMBL/GenBank/DDBJ whole genome shotgun (WGS) entry which is preliminary data.</text>
</comment>
<feature type="transmembrane region" description="Helical" evidence="2">
    <location>
        <begin position="245"/>
        <end position="272"/>
    </location>
</feature>
<dbReference type="AlphaFoldDB" id="A0A1X2G500"/>
<keyword evidence="2" id="KW-0812">Transmembrane</keyword>
<reference evidence="4 5" key="1">
    <citation type="submission" date="2016-07" db="EMBL/GenBank/DDBJ databases">
        <title>Pervasive Adenine N6-methylation of Active Genes in Fungi.</title>
        <authorList>
            <consortium name="DOE Joint Genome Institute"/>
            <person name="Mondo S.J."/>
            <person name="Dannebaum R.O."/>
            <person name="Kuo R.C."/>
            <person name="Labutti K."/>
            <person name="Haridas S."/>
            <person name="Kuo A."/>
            <person name="Salamov A."/>
            <person name="Ahrendt S.R."/>
            <person name="Lipzen A."/>
            <person name="Sullivan W."/>
            <person name="Andreopoulos W.B."/>
            <person name="Clum A."/>
            <person name="Lindquist E."/>
            <person name="Daum C."/>
            <person name="Ramamoorthy G.K."/>
            <person name="Gryganskyi A."/>
            <person name="Culley D."/>
            <person name="Magnuson J.K."/>
            <person name="James T.Y."/>
            <person name="O'Malley M.A."/>
            <person name="Stajich J.E."/>
            <person name="Spatafora J.W."/>
            <person name="Visel A."/>
            <person name="Grigoriev I.V."/>
        </authorList>
    </citation>
    <scope>NUCLEOTIDE SEQUENCE [LARGE SCALE GENOMIC DNA]</scope>
    <source>
        <strain evidence="4 5">NRRL 3301</strain>
    </source>
</reference>
<evidence type="ECO:0000256" key="2">
    <source>
        <dbReference type="SAM" id="Phobius"/>
    </source>
</evidence>
<comment type="similarity">
    <text evidence="1">Belongs to the putative lipase ROG1 family.</text>
</comment>
<sequence>MDITLIVLQHGLWGKASHMDTMVYYLNKEFKDDNVQVLNSDVNEGKYTYDGIDVCGIRLANKIESFVKEAEDRGDKVTRLGVVGYSLGGLICRYAMGVLDQRQFFNTVEPLLFMTFATPHLGVRRLGTTLFSKTFNFVSGILVSRSGEQLQLVDQYKDDQPLLSVLASPDYPFFHALKKFKILRTYANVSHDRTVPHWTAAMLDNQLFKHLDQLDLQTDDKYPSIVTGISVVKDKKRKPVGPGRFLLYMILPLLFPIVALVGLIGMTIQGLISRRRVARLFSRHEKHQLSTAEKKKKHRRNSALLSSLVLDAVDLSLEPGTSVHHTHLHHDPLSDTATASGAWTNVIPSAPVLKLAPPMEYDVWTKQIQTHLNLLPWQVIFVQLDVMNAHGGIICRQRIHTSSLGRKTLHHFVDSLDFLHQRQ</sequence>
<evidence type="ECO:0000313" key="5">
    <source>
        <dbReference type="Proteomes" id="UP000242146"/>
    </source>
</evidence>
<dbReference type="PANTHER" id="PTHR12482">
    <property type="entry name" value="LIPASE ROG1-RELATED-RELATED"/>
    <property type="match status" value="1"/>
</dbReference>
<dbReference type="PANTHER" id="PTHR12482:SF62">
    <property type="entry name" value="LIPASE ROG1-RELATED"/>
    <property type="match status" value="1"/>
</dbReference>
<dbReference type="Proteomes" id="UP000242146">
    <property type="component" value="Unassembled WGS sequence"/>
</dbReference>
<dbReference type="InterPro" id="IPR029058">
    <property type="entry name" value="AB_hydrolase_fold"/>
</dbReference>
<gene>
    <name evidence="4" type="ORF">DM01DRAFT_1340511</name>
</gene>
<dbReference type="Gene3D" id="3.40.50.1820">
    <property type="entry name" value="alpha/beta hydrolase"/>
    <property type="match status" value="1"/>
</dbReference>
<evidence type="ECO:0000313" key="4">
    <source>
        <dbReference type="EMBL" id="ORX44096.1"/>
    </source>
</evidence>
<dbReference type="OrthoDB" id="273452at2759"/>
<protein>
    <submittedName>
        <fullName evidence="4">DUF676-domain-containing protein</fullName>
    </submittedName>
</protein>
<dbReference type="InterPro" id="IPR007751">
    <property type="entry name" value="DUF676_lipase-like"/>
</dbReference>
<evidence type="ECO:0000259" key="3">
    <source>
        <dbReference type="Pfam" id="PF05057"/>
    </source>
</evidence>
<dbReference type="InterPro" id="IPR044294">
    <property type="entry name" value="Lipase-like"/>
</dbReference>
<accession>A0A1X2G500</accession>
<dbReference type="SUPFAM" id="SSF53474">
    <property type="entry name" value="alpha/beta-Hydrolases"/>
    <property type="match status" value="1"/>
</dbReference>
<keyword evidence="2" id="KW-0472">Membrane</keyword>